<dbReference type="InterPro" id="IPR036388">
    <property type="entry name" value="WH-like_DNA-bd_sf"/>
</dbReference>
<comment type="caution">
    <text evidence="2">The sequence shown here is derived from an EMBL/GenBank/DDBJ whole genome shotgun (WGS) entry which is preliminary data.</text>
</comment>
<dbReference type="Proteomes" id="UP000636793">
    <property type="component" value="Unassembled WGS sequence"/>
</dbReference>
<protein>
    <submittedName>
        <fullName evidence="2">Transcriptional regulator</fullName>
    </submittedName>
</protein>
<sequence length="178" mass="20036">MAAELTTASYLVLGILDMAGPASAYDVKQFSTTFVAPFWSLPHTQVYLQCKRLVELGLLEQQDDDDPRGRKELAITDAGRAELDQWRSEPTTGPVTARDLSVLKNFFGGPSEQIATEQVAQHRAKLEAYREWRGEHGPNFDDGQSAALELGLRYEELMVDYWQGFLDHGPSVYRIRES</sequence>
<feature type="domain" description="Transcription regulator PadR N-terminal" evidence="1">
    <location>
        <begin position="12"/>
        <end position="84"/>
    </location>
</feature>
<dbReference type="PANTHER" id="PTHR43252:SF2">
    <property type="entry name" value="TRANSCRIPTION REGULATOR, PADR-LIKE FAMILY"/>
    <property type="match status" value="1"/>
</dbReference>
<reference evidence="2" key="1">
    <citation type="journal article" date="2014" name="Int. J. Syst. Evol. Microbiol.">
        <title>Complete genome sequence of Corynebacterium casei LMG S-19264T (=DSM 44701T), isolated from a smear-ripened cheese.</title>
        <authorList>
            <consortium name="US DOE Joint Genome Institute (JGI-PGF)"/>
            <person name="Walter F."/>
            <person name="Albersmeier A."/>
            <person name="Kalinowski J."/>
            <person name="Ruckert C."/>
        </authorList>
    </citation>
    <scope>NUCLEOTIDE SEQUENCE</scope>
    <source>
        <strain evidence="2">CGMCC 1.15085</strain>
    </source>
</reference>
<dbReference type="Pfam" id="PF03551">
    <property type="entry name" value="PadR"/>
    <property type="match status" value="1"/>
</dbReference>
<reference evidence="2" key="2">
    <citation type="submission" date="2020-09" db="EMBL/GenBank/DDBJ databases">
        <authorList>
            <person name="Sun Q."/>
            <person name="Zhou Y."/>
        </authorList>
    </citation>
    <scope>NUCLEOTIDE SEQUENCE</scope>
    <source>
        <strain evidence="2">CGMCC 1.15085</strain>
    </source>
</reference>
<dbReference type="RefSeq" id="WP_188836973.1">
    <property type="nucleotide sequence ID" value="NZ_BMHI01000003.1"/>
</dbReference>
<dbReference type="SUPFAM" id="SSF46785">
    <property type="entry name" value="Winged helix' DNA-binding domain"/>
    <property type="match status" value="1"/>
</dbReference>
<dbReference type="AlphaFoldDB" id="A0A916WU06"/>
<gene>
    <name evidence="2" type="ORF">GCM10011492_21220</name>
</gene>
<proteinExistence type="predicted"/>
<dbReference type="Gene3D" id="1.10.10.10">
    <property type="entry name" value="Winged helix-like DNA-binding domain superfamily/Winged helix DNA-binding domain"/>
    <property type="match status" value="1"/>
</dbReference>
<evidence type="ECO:0000313" key="3">
    <source>
        <dbReference type="Proteomes" id="UP000636793"/>
    </source>
</evidence>
<dbReference type="InterPro" id="IPR005149">
    <property type="entry name" value="Tscrpt_reg_PadR_N"/>
</dbReference>
<dbReference type="PANTHER" id="PTHR43252">
    <property type="entry name" value="TRANSCRIPTIONAL REGULATOR YQJI"/>
    <property type="match status" value="1"/>
</dbReference>
<dbReference type="InterPro" id="IPR036390">
    <property type="entry name" value="WH_DNA-bd_sf"/>
</dbReference>
<accession>A0A916WU06</accession>
<evidence type="ECO:0000313" key="2">
    <source>
        <dbReference type="EMBL" id="GGB30520.1"/>
    </source>
</evidence>
<evidence type="ECO:0000259" key="1">
    <source>
        <dbReference type="Pfam" id="PF03551"/>
    </source>
</evidence>
<organism evidence="2 3">
    <name type="scientific">Flexivirga endophytica</name>
    <dbReference type="NCBI Taxonomy" id="1849103"/>
    <lineage>
        <taxon>Bacteria</taxon>
        <taxon>Bacillati</taxon>
        <taxon>Actinomycetota</taxon>
        <taxon>Actinomycetes</taxon>
        <taxon>Micrococcales</taxon>
        <taxon>Dermacoccaceae</taxon>
        <taxon>Flexivirga</taxon>
    </lineage>
</organism>
<dbReference type="EMBL" id="BMHI01000003">
    <property type="protein sequence ID" value="GGB30520.1"/>
    <property type="molecule type" value="Genomic_DNA"/>
</dbReference>
<name>A0A916WU06_9MICO</name>
<keyword evidence="3" id="KW-1185">Reference proteome</keyword>